<feature type="domain" description="2EXR" evidence="1">
    <location>
        <begin position="4"/>
        <end position="109"/>
    </location>
</feature>
<name>A0A7U2FAS9_PHANO</name>
<dbReference type="Proteomes" id="UP000663193">
    <property type="component" value="Chromosome 10"/>
</dbReference>
<dbReference type="InterPro" id="IPR045518">
    <property type="entry name" value="2EXR"/>
</dbReference>
<protein>
    <recommendedName>
        <fullName evidence="1">2EXR domain-containing protein</fullName>
    </recommendedName>
</protein>
<dbReference type="AlphaFoldDB" id="A0A7U2FAS9"/>
<organism evidence="2 3">
    <name type="scientific">Phaeosphaeria nodorum (strain SN15 / ATCC MYA-4574 / FGSC 10173)</name>
    <name type="common">Glume blotch fungus</name>
    <name type="synonym">Parastagonospora nodorum</name>
    <dbReference type="NCBI Taxonomy" id="321614"/>
    <lineage>
        <taxon>Eukaryota</taxon>
        <taxon>Fungi</taxon>
        <taxon>Dikarya</taxon>
        <taxon>Ascomycota</taxon>
        <taxon>Pezizomycotina</taxon>
        <taxon>Dothideomycetes</taxon>
        <taxon>Pleosporomycetidae</taxon>
        <taxon>Pleosporales</taxon>
        <taxon>Pleosporineae</taxon>
        <taxon>Phaeosphaeriaceae</taxon>
        <taxon>Parastagonospora</taxon>
    </lineage>
</organism>
<dbReference type="RefSeq" id="XP_001805255.1">
    <property type="nucleotide sequence ID" value="XM_001805203.1"/>
</dbReference>
<gene>
    <name evidence="2" type="ORF">JI435_201710</name>
</gene>
<accession>A0A7U2FAS9</accession>
<proteinExistence type="predicted"/>
<dbReference type="PANTHER" id="PTHR35910">
    <property type="entry name" value="2EXR DOMAIN-CONTAINING PROTEIN"/>
    <property type="match status" value="1"/>
</dbReference>
<keyword evidence="3" id="KW-1185">Reference proteome</keyword>
<dbReference type="OrthoDB" id="3473305at2759"/>
<dbReference type="EMBL" id="CP069032">
    <property type="protein sequence ID" value="QRC99575.1"/>
    <property type="molecule type" value="Genomic_DNA"/>
</dbReference>
<dbReference type="PANTHER" id="PTHR35910:SF1">
    <property type="entry name" value="2EXR DOMAIN-CONTAINING PROTEIN"/>
    <property type="match status" value="1"/>
</dbReference>
<evidence type="ECO:0000313" key="2">
    <source>
        <dbReference type="EMBL" id="QRC99575.1"/>
    </source>
</evidence>
<sequence length="228" mass="26855">MSTFHRFPLLPTELRLQIWEATIEPRTVMVCFSYKPKTNDYLLYPRLQTCTPVPAPLQTSQEARSHLKGFYQQLYSEQPVELEFPIERFDQTIELPRRYVWFIPAIDIVDIGENQLERLRQAAPLVQRLEVERLERDTYWLWLEAETEFPHYHSLKEMRVVTKCDFSAYVKEDSLGRRWPCAKEGVILIDANGKLKPITLMALVNGKVPDERVGEPEFLVGHRHMHDS</sequence>
<reference evidence="3" key="1">
    <citation type="journal article" date="2021" name="BMC Genomics">
        <title>Chromosome-level genome assembly and manually-curated proteome of model necrotroph Parastagonospora nodorum Sn15 reveals a genome-wide trove of candidate effector homologs, and redundancy of virulence-related functions within an accessory chromosome.</title>
        <authorList>
            <person name="Bertazzoni S."/>
            <person name="Jones D.A.B."/>
            <person name="Phan H.T."/>
            <person name="Tan K.-C."/>
            <person name="Hane J.K."/>
        </authorList>
    </citation>
    <scope>NUCLEOTIDE SEQUENCE [LARGE SCALE GENOMIC DNA]</scope>
    <source>
        <strain evidence="3">SN15 / ATCC MYA-4574 / FGSC 10173)</strain>
    </source>
</reference>
<dbReference type="VEuPathDB" id="FungiDB:JI435_201710"/>
<dbReference type="KEGG" id="pno:SNOG_20171"/>
<evidence type="ECO:0000313" key="3">
    <source>
        <dbReference type="Proteomes" id="UP000663193"/>
    </source>
</evidence>
<dbReference type="Pfam" id="PF20150">
    <property type="entry name" value="2EXR"/>
    <property type="match status" value="1"/>
</dbReference>
<evidence type="ECO:0000259" key="1">
    <source>
        <dbReference type="Pfam" id="PF20150"/>
    </source>
</evidence>